<name>A0AAV7UUA1_PLEWA</name>
<dbReference type="EMBL" id="JANPWB010000004">
    <property type="protein sequence ID" value="KAJ1192463.1"/>
    <property type="molecule type" value="Genomic_DNA"/>
</dbReference>
<evidence type="ECO:0000313" key="3">
    <source>
        <dbReference type="Proteomes" id="UP001066276"/>
    </source>
</evidence>
<organism evidence="2 3">
    <name type="scientific">Pleurodeles waltl</name>
    <name type="common">Iberian ribbed newt</name>
    <dbReference type="NCBI Taxonomy" id="8319"/>
    <lineage>
        <taxon>Eukaryota</taxon>
        <taxon>Metazoa</taxon>
        <taxon>Chordata</taxon>
        <taxon>Craniata</taxon>
        <taxon>Vertebrata</taxon>
        <taxon>Euteleostomi</taxon>
        <taxon>Amphibia</taxon>
        <taxon>Batrachia</taxon>
        <taxon>Caudata</taxon>
        <taxon>Salamandroidea</taxon>
        <taxon>Salamandridae</taxon>
        <taxon>Pleurodelinae</taxon>
        <taxon>Pleurodeles</taxon>
    </lineage>
</organism>
<evidence type="ECO:0000313" key="2">
    <source>
        <dbReference type="EMBL" id="KAJ1192463.1"/>
    </source>
</evidence>
<comment type="caution">
    <text evidence="2">The sequence shown here is derived from an EMBL/GenBank/DDBJ whole genome shotgun (WGS) entry which is preliminary data.</text>
</comment>
<dbReference type="AlphaFoldDB" id="A0AAV7UUA1"/>
<evidence type="ECO:0008006" key="4">
    <source>
        <dbReference type="Google" id="ProtNLM"/>
    </source>
</evidence>
<reference evidence="2" key="1">
    <citation type="journal article" date="2022" name="bioRxiv">
        <title>Sequencing and chromosome-scale assembly of the giantPleurodeles waltlgenome.</title>
        <authorList>
            <person name="Brown T."/>
            <person name="Elewa A."/>
            <person name="Iarovenko S."/>
            <person name="Subramanian E."/>
            <person name="Araus A.J."/>
            <person name="Petzold A."/>
            <person name="Susuki M."/>
            <person name="Suzuki K.-i.T."/>
            <person name="Hayashi T."/>
            <person name="Toyoda A."/>
            <person name="Oliveira C."/>
            <person name="Osipova E."/>
            <person name="Leigh N.D."/>
            <person name="Simon A."/>
            <person name="Yun M.H."/>
        </authorList>
    </citation>
    <scope>NUCLEOTIDE SEQUENCE</scope>
    <source>
        <strain evidence="2">20211129_DDA</strain>
        <tissue evidence="2">Liver</tissue>
    </source>
</reference>
<feature type="region of interest" description="Disordered" evidence="1">
    <location>
        <begin position="60"/>
        <end position="89"/>
    </location>
</feature>
<proteinExistence type="predicted"/>
<gene>
    <name evidence="2" type="ORF">NDU88_001770</name>
</gene>
<accession>A0AAV7UUA1</accession>
<keyword evidence="3" id="KW-1185">Reference proteome</keyword>
<protein>
    <recommendedName>
        <fullName evidence="4">Secreted protein</fullName>
    </recommendedName>
</protein>
<sequence>MLLAVGFGISHGGSRSRQQLSGSFVWLHCCIDQSSRRAVQQTQCSVICLELSAAWMPPKGVKTALPAPRGKQTRLDGARGSGGVDAAKM</sequence>
<evidence type="ECO:0000256" key="1">
    <source>
        <dbReference type="SAM" id="MobiDB-lite"/>
    </source>
</evidence>
<dbReference type="Proteomes" id="UP001066276">
    <property type="component" value="Chromosome 2_2"/>
</dbReference>